<evidence type="ECO:0000256" key="2">
    <source>
        <dbReference type="ARBA" id="ARBA00022723"/>
    </source>
</evidence>
<dbReference type="PRINTS" id="PR00047">
    <property type="entry name" value="STROIDFINGER"/>
</dbReference>
<dbReference type="GO" id="GO:0008270">
    <property type="term" value="F:zinc ion binding"/>
    <property type="evidence" value="ECO:0007669"/>
    <property type="project" value="UniProtKB-KW"/>
</dbReference>
<dbReference type="InterPro" id="IPR013088">
    <property type="entry name" value="Znf_NHR/GATA"/>
</dbReference>
<keyword evidence="9" id="KW-0539">Nucleus</keyword>
<keyword evidence="13" id="KW-1185">Reference proteome</keyword>
<keyword evidence="8" id="KW-0675">Receptor</keyword>
<evidence type="ECO:0000256" key="5">
    <source>
        <dbReference type="ARBA" id="ARBA00023015"/>
    </source>
</evidence>
<sequence length="344" mass="39772">MALSQPSRARILEDDVCLPDLKPVEVKKRQLLRPERCLICESGTTCNHYNIPSCNKCKTFFRRAVLSSLSYDCPFDGECVIRHGLPFCKACRFRKCIKVGMRPDNISKIKSHQKESKQLKLQMLITQWPKHPDYLIFNEKLASQGIKQWAYMDAILAIELYKTLPVFYRLDPPDQENLVKSTLLQMCSFHPAYDAYFRKYTVDVVHPDGYHPFAKGDFKDNPLAISVRRGILPSCVKNHINKEKIVLLKMIIMLNSAAPNLSERAQELIATERIKYVKALIKAVQLDSSSTSWISRYQNVYNLIDQNLSVTNKMTQLFFSYYVPLISRDDGMAKLWLQLFFGRS</sequence>
<dbReference type="SMART" id="SM00399">
    <property type="entry name" value="ZnF_C4"/>
    <property type="match status" value="1"/>
</dbReference>
<reference evidence="12 13" key="2">
    <citation type="journal article" date="2019" name="G3 (Bethesda)">
        <title>Hybrid Assembly of the Genome of the Entomopathogenic Nematode Steinernema carpocapsae Identifies the X-Chromosome.</title>
        <authorList>
            <person name="Serra L."/>
            <person name="Macchietto M."/>
            <person name="Macias-Munoz A."/>
            <person name="McGill C.J."/>
            <person name="Rodriguez I.M."/>
            <person name="Rodriguez B."/>
            <person name="Murad R."/>
            <person name="Mortazavi A."/>
        </authorList>
    </citation>
    <scope>NUCLEOTIDE SEQUENCE [LARGE SCALE GENOMIC DNA]</scope>
    <source>
        <strain evidence="12 13">ALL</strain>
    </source>
</reference>
<reference evidence="12 13" key="1">
    <citation type="journal article" date="2015" name="Genome Biol.">
        <title>Comparative genomics of Steinernema reveals deeply conserved gene regulatory networks.</title>
        <authorList>
            <person name="Dillman A.R."/>
            <person name="Macchietto M."/>
            <person name="Porter C.F."/>
            <person name="Rogers A."/>
            <person name="Williams B."/>
            <person name="Antoshechkin I."/>
            <person name="Lee M.M."/>
            <person name="Goodwin Z."/>
            <person name="Lu X."/>
            <person name="Lewis E.E."/>
            <person name="Goodrich-Blair H."/>
            <person name="Stock S.P."/>
            <person name="Adams B.J."/>
            <person name="Sternberg P.W."/>
            <person name="Mortazavi A."/>
        </authorList>
    </citation>
    <scope>NUCLEOTIDE SEQUENCE [LARGE SCALE GENOMIC DNA]</scope>
    <source>
        <strain evidence="12 13">ALL</strain>
    </source>
</reference>
<dbReference type="InterPro" id="IPR001628">
    <property type="entry name" value="Znf_hrmn_rcpt"/>
</dbReference>
<evidence type="ECO:0000256" key="8">
    <source>
        <dbReference type="ARBA" id="ARBA00023170"/>
    </source>
</evidence>
<dbReference type="PROSITE" id="PS51843">
    <property type="entry name" value="NR_LBD"/>
    <property type="match status" value="1"/>
</dbReference>
<dbReference type="SUPFAM" id="SSF48508">
    <property type="entry name" value="Nuclear receptor ligand-binding domain"/>
    <property type="match status" value="1"/>
</dbReference>
<name>A0A4U5LS39_STECR</name>
<keyword evidence="4" id="KW-0862">Zinc</keyword>
<dbReference type="PANTHER" id="PTHR24083">
    <property type="entry name" value="NUCLEAR HORMONE RECEPTOR"/>
    <property type="match status" value="1"/>
</dbReference>
<dbReference type="GO" id="GO:0043565">
    <property type="term" value="F:sequence-specific DNA binding"/>
    <property type="evidence" value="ECO:0007669"/>
    <property type="project" value="InterPro"/>
</dbReference>
<gene>
    <name evidence="12" type="ORF">L596_030222</name>
</gene>
<comment type="similarity">
    <text evidence="1">Belongs to the nuclear hormone receptor family.</text>
</comment>
<dbReference type="InterPro" id="IPR035500">
    <property type="entry name" value="NHR-like_dom_sf"/>
</dbReference>
<keyword evidence="5" id="KW-0805">Transcription regulation</keyword>
<evidence type="ECO:0000313" key="13">
    <source>
        <dbReference type="Proteomes" id="UP000298663"/>
    </source>
</evidence>
<feature type="domain" description="Nuclear receptor" evidence="10">
    <location>
        <begin position="34"/>
        <end position="108"/>
    </location>
</feature>
<evidence type="ECO:0000256" key="7">
    <source>
        <dbReference type="ARBA" id="ARBA00023163"/>
    </source>
</evidence>
<dbReference type="AlphaFoldDB" id="A0A4U5LS39"/>
<dbReference type="SUPFAM" id="SSF57716">
    <property type="entry name" value="Glucocorticoid receptor-like (DNA-binding domain)"/>
    <property type="match status" value="1"/>
</dbReference>
<evidence type="ECO:0000256" key="4">
    <source>
        <dbReference type="ARBA" id="ARBA00022833"/>
    </source>
</evidence>
<comment type="caution">
    <text evidence="12">The sequence shown here is derived from an EMBL/GenBank/DDBJ whole genome shotgun (WGS) entry which is preliminary data.</text>
</comment>
<dbReference type="Proteomes" id="UP000298663">
    <property type="component" value="Unassembled WGS sequence"/>
</dbReference>
<keyword evidence="2" id="KW-0479">Metal-binding</keyword>
<evidence type="ECO:0000313" key="12">
    <source>
        <dbReference type="EMBL" id="TKR58826.1"/>
    </source>
</evidence>
<dbReference type="SMART" id="SM00430">
    <property type="entry name" value="HOLI"/>
    <property type="match status" value="1"/>
</dbReference>
<evidence type="ECO:0000259" key="11">
    <source>
        <dbReference type="PROSITE" id="PS51843"/>
    </source>
</evidence>
<dbReference type="PROSITE" id="PS51030">
    <property type="entry name" value="NUCLEAR_REC_DBD_2"/>
    <property type="match status" value="1"/>
</dbReference>
<evidence type="ECO:0000259" key="10">
    <source>
        <dbReference type="PROSITE" id="PS51030"/>
    </source>
</evidence>
<evidence type="ECO:0000256" key="1">
    <source>
        <dbReference type="ARBA" id="ARBA00005993"/>
    </source>
</evidence>
<keyword evidence="7" id="KW-0804">Transcription</keyword>
<dbReference type="Gene3D" id="1.10.565.10">
    <property type="entry name" value="Retinoid X Receptor"/>
    <property type="match status" value="1"/>
</dbReference>
<evidence type="ECO:0000256" key="6">
    <source>
        <dbReference type="ARBA" id="ARBA00023125"/>
    </source>
</evidence>
<keyword evidence="3" id="KW-0863">Zinc-finger</keyword>
<organism evidence="12 13">
    <name type="scientific">Steinernema carpocapsae</name>
    <name type="common">Entomopathogenic nematode</name>
    <dbReference type="NCBI Taxonomy" id="34508"/>
    <lineage>
        <taxon>Eukaryota</taxon>
        <taxon>Metazoa</taxon>
        <taxon>Ecdysozoa</taxon>
        <taxon>Nematoda</taxon>
        <taxon>Chromadorea</taxon>
        <taxon>Rhabditida</taxon>
        <taxon>Tylenchina</taxon>
        <taxon>Panagrolaimomorpha</taxon>
        <taxon>Strongyloidoidea</taxon>
        <taxon>Steinernematidae</taxon>
        <taxon>Steinernema</taxon>
    </lineage>
</organism>
<proteinExistence type="inferred from homology"/>
<dbReference type="Pfam" id="PF00105">
    <property type="entry name" value="zf-C4"/>
    <property type="match status" value="1"/>
</dbReference>
<evidence type="ECO:0008006" key="14">
    <source>
        <dbReference type="Google" id="ProtNLM"/>
    </source>
</evidence>
<evidence type="ECO:0000256" key="3">
    <source>
        <dbReference type="ARBA" id="ARBA00022771"/>
    </source>
</evidence>
<evidence type="ECO:0000256" key="9">
    <source>
        <dbReference type="ARBA" id="ARBA00023242"/>
    </source>
</evidence>
<dbReference type="EMBL" id="AZBU02000013">
    <property type="protein sequence ID" value="TKR58826.1"/>
    <property type="molecule type" value="Genomic_DNA"/>
</dbReference>
<protein>
    <recommendedName>
        <fullName evidence="14">Nuclear receptor domain-containing protein</fullName>
    </recommendedName>
</protein>
<dbReference type="InterPro" id="IPR000536">
    <property type="entry name" value="Nucl_hrmn_rcpt_lig-bd"/>
</dbReference>
<dbReference type="GO" id="GO:0003700">
    <property type="term" value="F:DNA-binding transcription factor activity"/>
    <property type="evidence" value="ECO:0007669"/>
    <property type="project" value="InterPro"/>
</dbReference>
<dbReference type="InterPro" id="IPR050274">
    <property type="entry name" value="Nuclear_hormone_rcpt_NR2"/>
</dbReference>
<dbReference type="PROSITE" id="PS00031">
    <property type="entry name" value="NUCLEAR_REC_DBD_1"/>
    <property type="match status" value="1"/>
</dbReference>
<accession>A0A4U5LS39</accession>
<feature type="domain" description="NR LBD" evidence="11">
    <location>
        <begin position="110"/>
        <end position="340"/>
    </location>
</feature>
<dbReference type="OrthoDB" id="9984314at2759"/>
<dbReference type="Gene3D" id="3.30.50.10">
    <property type="entry name" value="Erythroid Transcription Factor GATA-1, subunit A"/>
    <property type="match status" value="1"/>
</dbReference>
<keyword evidence="6" id="KW-0238">DNA-binding</keyword>